<dbReference type="Proteomes" id="UP001230649">
    <property type="component" value="Unassembled WGS sequence"/>
</dbReference>
<gene>
    <name evidence="1" type="ORF">QFC20_001106</name>
</gene>
<accession>A0ACC2WTZ4</accession>
<keyword evidence="2" id="KW-1185">Reference proteome</keyword>
<evidence type="ECO:0000313" key="1">
    <source>
        <dbReference type="EMBL" id="KAJ9115239.1"/>
    </source>
</evidence>
<name>A0ACC2WTZ4_9TREE</name>
<evidence type="ECO:0000313" key="2">
    <source>
        <dbReference type="Proteomes" id="UP001230649"/>
    </source>
</evidence>
<protein>
    <submittedName>
        <fullName evidence="1">Uncharacterized protein</fullName>
    </submittedName>
</protein>
<comment type="caution">
    <text evidence="1">The sequence shown here is derived from an EMBL/GenBank/DDBJ whole genome shotgun (WGS) entry which is preliminary data.</text>
</comment>
<reference evidence="1" key="1">
    <citation type="submission" date="2023-04" db="EMBL/GenBank/DDBJ databases">
        <title>Draft Genome sequencing of Naganishia species isolated from polar environments using Oxford Nanopore Technology.</title>
        <authorList>
            <person name="Leo P."/>
            <person name="Venkateswaran K."/>
        </authorList>
    </citation>
    <scope>NUCLEOTIDE SEQUENCE</scope>
    <source>
        <strain evidence="1">MNA-CCFEE 5262</strain>
    </source>
</reference>
<organism evidence="1 2">
    <name type="scientific">Naganishia adeliensis</name>
    <dbReference type="NCBI Taxonomy" id="92952"/>
    <lineage>
        <taxon>Eukaryota</taxon>
        <taxon>Fungi</taxon>
        <taxon>Dikarya</taxon>
        <taxon>Basidiomycota</taxon>
        <taxon>Agaricomycotina</taxon>
        <taxon>Tremellomycetes</taxon>
        <taxon>Filobasidiales</taxon>
        <taxon>Filobasidiaceae</taxon>
        <taxon>Naganishia</taxon>
    </lineage>
</organism>
<dbReference type="EMBL" id="JASBWS010000006">
    <property type="protein sequence ID" value="KAJ9115239.1"/>
    <property type="molecule type" value="Genomic_DNA"/>
</dbReference>
<sequence>MTIAAPSTDYHLLHADLPPTHTREDYHRFFLDPRTLPSTKIVGVLACQRDSYLRSLETTVIAARDAGEDALLWASGVTAQEANAQTGKDKAVKGGKNDKAKEKGKAAKVGAANPKAGSEEVELWEVELKDTVLFPEGGGQPNDTGTLVLRPESSEPICLVVQDVFRRGLTALHVVQLPKESSEKDIAKQALVEGTPCEVTVDWERRYDQMTQHTAQHLLSAICDTHLELPTLSWFMPPFPSTEPCYIELPRSLTPEEAQRMEDICNTLVTNGWGAGREEDDVKVWIESRLQKRGNEGSSTSSGWATPVAAENNAGQEEKDGLGLVAPMRGFDVHDEEQREWADRESRGLPKDYAGFVAELSKSREVLCKWESDDQPTLSKIGLIHVLAPTTASKKPTRLFMVAGHRATKHLIAASHNLTKTSVALGCAKDQVPLRVEQREQSRRDMLRNQDRTRQELAKALGTLVQWRRVDLAGQGVQWATVVRTEEATHDFEFMGSLNAAAVESLAQRDQATEAGQGSATSLPYAFILHSSVVPMANNGITEAGSLLLITSNPPELAKQLGDKLKSELDSIEGQEKGRVKGGGAKGRWMGKITGKWSKADAAVLDKLESL</sequence>
<proteinExistence type="predicted"/>